<feature type="region of interest" description="Disordered" evidence="1">
    <location>
        <begin position="68"/>
        <end position="190"/>
    </location>
</feature>
<reference evidence="2 3" key="1">
    <citation type="journal article" date="2018" name="Nat. Ecol. Evol.">
        <title>Pezizomycetes genomes reveal the molecular basis of ectomycorrhizal truffle lifestyle.</title>
        <authorList>
            <person name="Murat C."/>
            <person name="Payen T."/>
            <person name="Noel B."/>
            <person name="Kuo A."/>
            <person name="Morin E."/>
            <person name="Chen J."/>
            <person name="Kohler A."/>
            <person name="Krizsan K."/>
            <person name="Balestrini R."/>
            <person name="Da Silva C."/>
            <person name="Montanini B."/>
            <person name="Hainaut M."/>
            <person name="Levati E."/>
            <person name="Barry K.W."/>
            <person name="Belfiori B."/>
            <person name="Cichocki N."/>
            <person name="Clum A."/>
            <person name="Dockter R.B."/>
            <person name="Fauchery L."/>
            <person name="Guy J."/>
            <person name="Iotti M."/>
            <person name="Le Tacon F."/>
            <person name="Lindquist E.A."/>
            <person name="Lipzen A."/>
            <person name="Malagnac F."/>
            <person name="Mello A."/>
            <person name="Molinier V."/>
            <person name="Miyauchi S."/>
            <person name="Poulain J."/>
            <person name="Riccioni C."/>
            <person name="Rubini A."/>
            <person name="Sitrit Y."/>
            <person name="Splivallo R."/>
            <person name="Traeger S."/>
            <person name="Wang M."/>
            <person name="Zifcakova L."/>
            <person name="Wipf D."/>
            <person name="Zambonelli A."/>
            <person name="Paolocci F."/>
            <person name="Nowrousian M."/>
            <person name="Ottonello S."/>
            <person name="Baldrian P."/>
            <person name="Spatafora J.W."/>
            <person name="Henrissat B."/>
            <person name="Nagy L.G."/>
            <person name="Aury J.M."/>
            <person name="Wincker P."/>
            <person name="Grigoriev I.V."/>
            <person name="Bonfante P."/>
            <person name="Martin F.M."/>
        </authorList>
    </citation>
    <scope>NUCLEOTIDE SEQUENCE [LARGE SCALE GENOMIC DNA]</scope>
    <source>
        <strain evidence="2 3">RN42</strain>
    </source>
</reference>
<accession>A0A3N4HPE7</accession>
<protein>
    <submittedName>
        <fullName evidence="2">Uncharacterized protein</fullName>
    </submittedName>
</protein>
<dbReference type="Proteomes" id="UP000275078">
    <property type="component" value="Unassembled WGS sequence"/>
</dbReference>
<feature type="region of interest" description="Disordered" evidence="1">
    <location>
        <begin position="1"/>
        <end position="48"/>
    </location>
</feature>
<dbReference type="AlphaFoldDB" id="A0A3N4HPE7"/>
<evidence type="ECO:0000256" key="1">
    <source>
        <dbReference type="SAM" id="MobiDB-lite"/>
    </source>
</evidence>
<feature type="compositionally biased region" description="Low complexity" evidence="1">
    <location>
        <begin position="1"/>
        <end position="26"/>
    </location>
</feature>
<organism evidence="2 3">
    <name type="scientific">Ascobolus immersus RN42</name>
    <dbReference type="NCBI Taxonomy" id="1160509"/>
    <lineage>
        <taxon>Eukaryota</taxon>
        <taxon>Fungi</taxon>
        <taxon>Dikarya</taxon>
        <taxon>Ascomycota</taxon>
        <taxon>Pezizomycotina</taxon>
        <taxon>Pezizomycetes</taxon>
        <taxon>Pezizales</taxon>
        <taxon>Ascobolaceae</taxon>
        <taxon>Ascobolus</taxon>
    </lineage>
</organism>
<evidence type="ECO:0000313" key="2">
    <source>
        <dbReference type="EMBL" id="RPA73921.1"/>
    </source>
</evidence>
<feature type="compositionally biased region" description="Polar residues" evidence="1">
    <location>
        <begin position="27"/>
        <end position="44"/>
    </location>
</feature>
<dbReference type="EMBL" id="ML119807">
    <property type="protein sequence ID" value="RPA73921.1"/>
    <property type="molecule type" value="Genomic_DNA"/>
</dbReference>
<name>A0A3N4HPE7_ASCIM</name>
<sequence length="333" mass="36838">MASPYQSSPGHSSESPHRSSPGRSSPDTSFSPFTNHSPFNNSPHDPTYRALYLTPALHTTYASTFHDHDSYRKQHNTRTTRAQPDSSWFSPLNPGLHSPESESESALHTPEAPPGAPAVPAYTPSHRQGQLKATIPAFSLPSSDGDGVSVLDITGDSGRVDETEESDGPEKGPEEKEKSTESNPPKVEPIYVTNRPLHTNFPFRDTQRRKARELMNDTLCADILTHGPRSRFWNTPFILEAALRFTVDVLERTGFPWVDVVANFIMRGWPRIGEGEGDEVKCVKAFEIVYKAPVTVEQLGRLPEWMRGLLREPEETVYSRFGGLMLGEGGGGV</sequence>
<feature type="compositionally biased region" description="Basic and acidic residues" evidence="1">
    <location>
        <begin position="168"/>
        <end position="180"/>
    </location>
</feature>
<keyword evidence="3" id="KW-1185">Reference proteome</keyword>
<evidence type="ECO:0000313" key="3">
    <source>
        <dbReference type="Proteomes" id="UP000275078"/>
    </source>
</evidence>
<gene>
    <name evidence="2" type="ORF">BJ508DRAFT_366514</name>
</gene>
<proteinExistence type="predicted"/>
<feature type="compositionally biased region" description="Polar residues" evidence="1">
    <location>
        <begin position="79"/>
        <end position="90"/>
    </location>
</feature>